<dbReference type="Proteomes" id="UP001359559">
    <property type="component" value="Unassembled WGS sequence"/>
</dbReference>
<organism evidence="1 2">
    <name type="scientific">Clitoria ternatea</name>
    <name type="common">Butterfly pea</name>
    <dbReference type="NCBI Taxonomy" id="43366"/>
    <lineage>
        <taxon>Eukaryota</taxon>
        <taxon>Viridiplantae</taxon>
        <taxon>Streptophyta</taxon>
        <taxon>Embryophyta</taxon>
        <taxon>Tracheophyta</taxon>
        <taxon>Spermatophyta</taxon>
        <taxon>Magnoliopsida</taxon>
        <taxon>eudicotyledons</taxon>
        <taxon>Gunneridae</taxon>
        <taxon>Pentapetalae</taxon>
        <taxon>rosids</taxon>
        <taxon>fabids</taxon>
        <taxon>Fabales</taxon>
        <taxon>Fabaceae</taxon>
        <taxon>Papilionoideae</taxon>
        <taxon>50 kb inversion clade</taxon>
        <taxon>NPAAA clade</taxon>
        <taxon>indigoferoid/millettioid clade</taxon>
        <taxon>Phaseoleae</taxon>
        <taxon>Clitoria</taxon>
    </lineage>
</organism>
<proteinExistence type="predicted"/>
<reference evidence="1 2" key="1">
    <citation type="submission" date="2024-01" db="EMBL/GenBank/DDBJ databases">
        <title>The genomes of 5 underutilized Papilionoideae crops provide insights into root nodulation and disease resistance.</title>
        <authorList>
            <person name="Yuan L."/>
        </authorList>
    </citation>
    <scope>NUCLEOTIDE SEQUENCE [LARGE SCALE GENOMIC DNA]</scope>
    <source>
        <strain evidence="1">LY-2023</strain>
        <tissue evidence="1">Leaf</tissue>
    </source>
</reference>
<sequence>MIIEVLHINCGWVQEESAVIQNGESGVKHGKCVVWGQQKVFPATETGIHVGVSVTNPIPHTHFPSHYVNSNSHKKSFKLKYHMSGAAHQTPYNIPRAYVTPTTTPNQAPPHPHTPKHYCIVTITASLFKLKL</sequence>
<evidence type="ECO:0000313" key="1">
    <source>
        <dbReference type="EMBL" id="KAK7302822.1"/>
    </source>
</evidence>
<gene>
    <name evidence="1" type="ORF">RJT34_13719</name>
</gene>
<protein>
    <submittedName>
        <fullName evidence="1">Uncharacterized protein</fullName>
    </submittedName>
</protein>
<dbReference type="EMBL" id="JAYKXN010000003">
    <property type="protein sequence ID" value="KAK7302822.1"/>
    <property type="molecule type" value="Genomic_DNA"/>
</dbReference>
<comment type="caution">
    <text evidence="1">The sequence shown here is derived from an EMBL/GenBank/DDBJ whole genome shotgun (WGS) entry which is preliminary data.</text>
</comment>
<accession>A0AAN9PMJ0</accession>
<evidence type="ECO:0000313" key="2">
    <source>
        <dbReference type="Proteomes" id="UP001359559"/>
    </source>
</evidence>
<name>A0AAN9PMJ0_CLITE</name>
<dbReference type="AlphaFoldDB" id="A0AAN9PMJ0"/>
<keyword evidence="2" id="KW-1185">Reference proteome</keyword>